<keyword evidence="3 6" id="KW-0732">Signal</keyword>
<organism evidence="9 10">
    <name type="scientific">Hoylesella saccharolytica F0055</name>
    <dbReference type="NCBI Taxonomy" id="1127699"/>
    <lineage>
        <taxon>Bacteria</taxon>
        <taxon>Pseudomonadati</taxon>
        <taxon>Bacteroidota</taxon>
        <taxon>Bacteroidia</taxon>
        <taxon>Bacteroidales</taxon>
        <taxon>Prevotellaceae</taxon>
        <taxon>Hoylesella</taxon>
    </lineage>
</organism>
<evidence type="ECO:0000259" key="8">
    <source>
        <dbReference type="Pfam" id="PF14322"/>
    </source>
</evidence>
<accession>L1N2B7</accession>
<evidence type="ECO:0000256" key="5">
    <source>
        <dbReference type="ARBA" id="ARBA00023237"/>
    </source>
</evidence>
<dbReference type="HOGENOM" id="CLU_015553_3_0_10"/>
<evidence type="ECO:0000259" key="7">
    <source>
        <dbReference type="Pfam" id="PF07980"/>
    </source>
</evidence>
<dbReference type="InterPro" id="IPR033985">
    <property type="entry name" value="SusD-like_N"/>
</dbReference>
<comment type="caution">
    <text evidence="9">The sequence shown here is derived from an EMBL/GenBank/DDBJ whole genome shotgun (WGS) entry which is preliminary data.</text>
</comment>
<evidence type="ECO:0000256" key="6">
    <source>
        <dbReference type="SAM" id="SignalP"/>
    </source>
</evidence>
<feature type="domain" description="RagB/SusD" evidence="7">
    <location>
        <begin position="352"/>
        <end position="476"/>
    </location>
</feature>
<evidence type="ECO:0000256" key="4">
    <source>
        <dbReference type="ARBA" id="ARBA00023136"/>
    </source>
</evidence>
<comment type="subcellular location">
    <subcellularLocation>
        <location evidence="1">Cell outer membrane</location>
    </subcellularLocation>
</comment>
<dbReference type="Pfam" id="PF07980">
    <property type="entry name" value="SusD_RagB"/>
    <property type="match status" value="1"/>
</dbReference>
<feature type="signal peptide" evidence="6">
    <location>
        <begin position="1"/>
        <end position="25"/>
    </location>
</feature>
<dbReference type="Pfam" id="PF14322">
    <property type="entry name" value="SusD-like_3"/>
    <property type="match status" value="1"/>
</dbReference>
<dbReference type="InterPro" id="IPR011990">
    <property type="entry name" value="TPR-like_helical_dom_sf"/>
</dbReference>
<dbReference type="Gene3D" id="1.25.40.390">
    <property type="match status" value="1"/>
</dbReference>
<dbReference type="EMBL" id="AMEP01000138">
    <property type="protein sequence ID" value="EKX97510.1"/>
    <property type="molecule type" value="Genomic_DNA"/>
</dbReference>
<dbReference type="SUPFAM" id="SSF48452">
    <property type="entry name" value="TPR-like"/>
    <property type="match status" value="1"/>
</dbReference>
<dbReference type="Proteomes" id="UP000010433">
    <property type="component" value="Unassembled WGS sequence"/>
</dbReference>
<dbReference type="GO" id="GO:0009279">
    <property type="term" value="C:cell outer membrane"/>
    <property type="evidence" value="ECO:0007669"/>
    <property type="project" value="UniProtKB-SubCell"/>
</dbReference>
<name>L1N2B7_9BACT</name>
<dbReference type="PROSITE" id="PS51257">
    <property type="entry name" value="PROKAR_LIPOPROTEIN"/>
    <property type="match status" value="1"/>
</dbReference>
<evidence type="ECO:0000313" key="9">
    <source>
        <dbReference type="EMBL" id="EKX97510.1"/>
    </source>
</evidence>
<dbReference type="STRING" id="1127699.HMPREF9151_02108"/>
<proteinExistence type="inferred from homology"/>
<keyword evidence="5" id="KW-0998">Cell outer membrane</keyword>
<dbReference type="AlphaFoldDB" id="L1N2B7"/>
<keyword evidence="10" id="KW-1185">Reference proteome</keyword>
<dbReference type="PATRIC" id="fig|1127699.3.peg.1925"/>
<reference evidence="9 10" key="1">
    <citation type="submission" date="2012-05" db="EMBL/GenBank/DDBJ databases">
        <authorList>
            <person name="Weinstock G."/>
            <person name="Sodergren E."/>
            <person name="Lobos E.A."/>
            <person name="Fulton L."/>
            <person name="Fulton R."/>
            <person name="Courtney L."/>
            <person name="Fronick C."/>
            <person name="O'Laughlin M."/>
            <person name="Godfrey J."/>
            <person name="Wilson R.M."/>
            <person name="Miner T."/>
            <person name="Farmer C."/>
            <person name="Delehaunty K."/>
            <person name="Cordes M."/>
            <person name="Minx P."/>
            <person name="Tomlinson C."/>
            <person name="Chen J."/>
            <person name="Wollam A."/>
            <person name="Pepin K.H."/>
            <person name="Bhonagiri V."/>
            <person name="Zhang X."/>
            <person name="Suruliraj S."/>
            <person name="Warren W."/>
            <person name="Mitreva M."/>
            <person name="Mardis E.R."/>
            <person name="Wilson R.K."/>
        </authorList>
    </citation>
    <scope>NUCLEOTIDE SEQUENCE [LARGE SCALE GENOMIC DNA]</scope>
    <source>
        <strain evidence="9 10">F0055</strain>
    </source>
</reference>
<sequence length="481" mass="55533">MMTTIYKLGKTLLFAALLSITTSCGDFLEEKSQDLFIPKTVQDYKEFVAGEMLNLGQSNGVVLAEYLDILTDDVNERVKPRRKDAQDSREWMWGYYAWQTEPEVDFNNTFRQDNLWEVAYHRILTANIILSRLSEMTGEQVKKNDLEAEVRFIRAWSYFMLVNVYAKPYENVTQAGTTIAVPINTATSVENRQLRRASLAEVYALIEDDLIQAVRLFSETGIKKTIYRPNLNTSLLLLSRVALYMKQYQKAADWATQLIENGSVSLFDLSKQPNKSTLRFFDEENTEVLFTFGARSAYNLYKYVSASANEKGCYAVDPTLYAMFKNDDRRKYAFFTSVPLGGIKPFKFYQNSSKNMYPGVFHLSEAYLNRAEAYVELGQVDKAVSDLNAVRRNRIAGYTDVTITDRDAAMTAVRTERRMELCFEGLRWFDLRRWGCPELKHTYSANNGTSPAIEYKLEQGDARYTLPIPRRERNLNFRIME</sequence>
<keyword evidence="4" id="KW-0472">Membrane</keyword>
<feature type="chain" id="PRO_5003954714" evidence="6">
    <location>
        <begin position="26"/>
        <end position="481"/>
    </location>
</feature>
<evidence type="ECO:0000256" key="3">
    <source>
        <dbReference type="ARBA" id="ARBA00022729"/>
    </source>
</evidence>
<dbReference type="RefSeq" id="WP_009160969.1">
    <property type="nucleotide sequence ID" value="NZ_KB290959.1"/>
</dbReference>
<evidence type="ECO:0000256" key="1">
    <source>
        <dbReference type="ARBA" id="ARBA00004442"/>
    </source>
</evidence>
<dbReference type="OrthoDB" id="630434at2"/>
<evidence type="ECO:0000256" key="2">
    <source>
        <dbReference type="ARBA" id="ARBA00006275"/>
    </source>
</evidence>
<feature type="domain" description="SusD-like N-terminal" evidence="8">
    <location>
        <begin position="26"/>
        <end position="243"/>
    </location>
</feature>
<protein>
    <submittedName>
        <fullName evidence="9">SusD family protein</fullName>
    </submittedName>
</protein>
<comment type="similarity">
    <text evidence="2">Belongs to the SusD family.</text>
</comment>
<gene>
    <name evidence="9" type="ORF">HMPREF9151_02108</name>
</gene>
<evidence type="ECO:0000313" key="10">
    <source>
        <dbReference type="Proteomes" id="UP000010433"/>
    </source>
</evidence>
<dbReference type="InterPro" id="IPR012944">
    <property type="entry name" value="SusD_RagB_dom"/>
</dbReference>